<comment type="caution">
    <text evidence="3">The sequence shown here is derived from an EMBL/GenBank/DDBJ whole genome shotgun (WGS) entry which is preliminary data.</text>
</comment>
<dbReference type="GO" id="GO:0009103">
    <property type="term" value="P:lipopolysaccharide biosynthetic process"/>
    <property type="evidence" value="ECO:0007669"/>
    <property type="project" value="TreeGrafter"/>
</dbReference>
<name>A0A833H5I7_9LEPT</name>
<gene>
    <name evidence="3" type="ORF">F9K24_01815</name>
</gene>
<sequence length="383" mass="43015">MAGALRSRHAVRIVCVHCAEGIEYTPASDYLKNPPGDELLIYHYAVEWDVGDQIYNSFNGTRILRYHNVTPARLLRSYNRAVANACHRGRERLTALPAPDLLLADSKENAIDYTSVTGKNPATEVLPPFSQTELLLSIENDEKLEARLQHYSGKRLLFVGRISPHKNVHTLIEDIDRVLSVDINGAVSDEAPSGAAPFRDEIASSHLVQSRWQRLWQHVSKSLRMRFFTERDRSGSHPVLFIVGAFSPAFPKYNRMVRRAASRSRTLEVIFLNGTSLSELATLYRLADLFVTASLHEGFCVPVIESMAFDLPMALPDSAVFRETSRGRARYFKRITKADLTDESAGVTEAANARKNDTRELFFSHYGSAVLTARLLQIVSVIR</sequence>
<reference evidence="3 4" key="1">
    <citation type="submission" date="2019-10" db="EMBL/GenBank/DDBJ databases">
        <title>Extracellular Electron Transfer in a Candidatus Methanoperedens spp. Enrichment Culture.</title>
        <authorList>
            <person name="Berger S."/>
            <person name="Rangel Shaw D."/>
            <person name="Berben T."/>
            <person name="In 'T Zandt M."/>
            <person name="Frank J."/>
            <person name="Reimann J."/>
            <person name="Jetten M.S.M."/>
            <person name="Welte C.U."/>
        </authorList>
    </citation>
    <scope>NUCLEOTIDE SEQUENCE [LARGE SCALE GENOMIC DNA]</scope>
    <source>
        <strain evidence="3">SB12</strain>
    </source>
</reference>
<dbReference type="GO" id="GO:0016757">
    <property type="term" value="F:glycosyltransferase activity"/>
    <property type="evidence" value="ECO:0007669"/>
    <property type="project" value="InterPro"/>
</dbReference>
<evidence type="ECO:0000259" key="2">
    <source>
        <dbReference type="Pfam" id="PF00534"/>
    </source>
</evidence>
<dbReference type="AlphaFoldDB" id="A0A833H5I7"/>
<dbReference type="SUPFAM" id="SSF53756">
    <property type="entry name" value="UDP-Glycosyltransferase/glycogen phosphorylase"/>
    <property type="match status" value="1"/>
</dbReference>
<dbReference type="Pfam" id="PF00534">
    <property type="entry name" value="Glycos_transf_1"/>
    <property type="match status" value="1"/>
</dbReference>
<dbReference type="Gene3D" id="3.40.50.2000">
    <property type="entry name" value="Glycogen Phosphorylase B"/>
    <property type="match status" value="1"/>
</dbReference>
<evidence type="ECO:0000313" key="4">
    <source>
        <dbReference type="Proteomes" id="UP000460298"/>
    </source>
</evidence>
<feature type="domain" description="Glycosyl transferase family 1" evidence="2">
    <location>
        <begin position="237"/>
        <end position="323"/>
    </location>
</feature>
<dbReference type="EMBL" id="WBUI01000001">
    <property type="protein sequence ID" value="KAB2935490.1"/>
    <property type="molecule type" value="Genomic_DNA"/>
</dbReference>
<proteinExistence type="predicted"/>
<protein>
    <submittedName>
        <fullName evidence="3">Glycosyltransferase family 4 protein</fullName>
    </submittedName>
</protein>
<evidence type="ECO:0000313" key="3">
    <source>
        <dbReference type="EMBL" id="KAB2935490.1"/>
    </source>
</evidence>
<dbReference type="Proteomes" id="UP000460298">
    <property type="component" value="Unassembled WGS sequence"/>
</dbReference>
<organism evidence="3 4">
    <name type="scientific">Leptonema illini</name>
    <dbReference type="NCBI Taxonomy" id="183"/>
    <lineage>
        <taxon>Bacteria</taxon>
        <taxon>Pseudomonadati</taxon>
        <taxon>Spirochaetota</taxon>
        <taxon>Spirochaetia</taxon>
        <taxon>Leptospirales</taxon>
        <taxon>Leptospiraceae</taxon>
        <taxon>Leptonema</taxon>
    </lineage>
</organism>
<dbReference type="PANTHER" id="PTHR46401:SF2">
    <property type="entry name" value="GLYCOSYLTRANSFERASE WBBK-RELATED"/>
    <property type="match status" value="1"/>
</dbReference>
<evidence type="ECO:0000256" key="1">
    <source>
        <dbReference type="ARBA" id="ARBA00022679"/>
    </source>
</evidence>
<accession>A0A833H5I7</accession>
<keyword evidence="1 3" id="KW-0808">Transferase</keyword>
<dbReference type="InterPro" id="IPR001296">
    <property type="entry name" value="Glyco_trans_1"/>
</dbReference>
<dbReference type="PANTHER" id="PTHR46401">
    <property type="entry name" value="GLYCOSYLTRANSFERASE WBBK-RELATED"/>
    <property type="match status" value="1"/>
</dbReference>